<keyword evidence="9" id="KW-1185">Reference proteome</keyword>
<keyword evidence="3 5" id="KW-0863">Zinc-finger</keyword>
<dbReference type="PANTHER" id="PTHR24409:SF295">
    <property type="entry name" value="AZ2-RELATED"/>
    <property type="match status" value="1"/>
</dbReference>
<feature type="region of interest" description="Disordered" evidence="6">
    <location>
        <begin position="1"/>
        <end position="59"/>
    </location>
</feature>
<evidence type="ECO:0000256" key="3">
    <source>
        <dbReference type="ARBA" id="ARBA00022771"/>
    </source>
</evidence>
<feature type="compositionally biased region" description="Polar residues" evidence="6">
    <location>
        <begin position="49"/>
        <end position="59"/>
    </location>
</feature>
<keyword evidence="1" id="KW-0479">Metal-binding</keyword>
<dbReference type="Proteomes" id="UP001497644">
    <property type="component" value="Chromosome 5"/>
</dbReference>
<proteinExistence type="predicted"/>
<sequence length="311" mass="37233">MQSPYEYFKDGDESEIVQSPRLSPEMKVEVAESTEKPEDSYEDKEDELVSTSDSAMSESEENLSSCRKSFERNCNVKRHMIVHSDAYPYECQICDQGLKTEQSFKFHMSSHEGGKELFHCTDCNFKSRKAASVKRHQIRWHADYTYEFRCHLCAQIFKNKTMFLKHMEIHTAVCNVCNEVCEDNYHLMQHKRKHQDDQNDKNYSREQCEEKCQVDVEKHHTTEEKKYKLEKIELKQYSDESLDKLNSDLNLFKGQYTYFKCPQCKWRFKTTKLLKKHLKRHSLSFKCDYCDAVFKYRACFLKHKYKHRNNS</sequence>
<dbReference type="GO" id="GO:0000977">
    <property type="term" value="F:RNA polymerase II transcription regulatory region sequence-specific DNA binding"/>
    <property type="evidence" value="ECO:0007669"/>
    <property type="project" value="TreeGrafter"/>
</dbReference>
<dbReference type="EMBL" id="OZ034828">
    <property type="protein sequence ID" value="CAL1684629.1"/>
    <property type="molecule type" value="Genomic_DNA"/>
</dbReference>
<organism evidence="8 9">
    <name type="scientific">Lasius platythorax</name>
    <dbReference type="NCBI Taxonomy" id="488582"/>
    <lineage>
        <taxon>Eukaryota</taxon>
        <taxon>Metazoa</taxon>
        <taxon>Ecdysozoa</taxon>
        <taxon>Arthropoda</taxon>
        <taxon>Hexapoda</taxon>
        <taxon>Insecta</taxon>
        <taxon>Pterygota</taxon>
        <taxon>Neoptera</taxon>
        <taxon>Endopterygota</taxon>
        <taxon>Hymenoptera</taxon>
        <taxon>Apocrita</taxon>
        <taxon>Aculeata</taxon>
        <taxon>Formicoidea</taxon>
        <taxon>Formicidae</taxon>
        <taxon>Formicinae</taxon>
        <taxon>Lasius</taxon>
        <taxon>Lasius</taxon>
    </lineage>
</organism>
<dbReference type="SMART" id="SM00355">
    <property type="entry name" value="ZnF_C2H2"/>
    <property type="match status" value="7"/>
</dbReference>
<evidence type="ECO:0000256" key="4">
    <source>
        <dbReference type="ARBA" id="ARBA00022833"/>
    </source>
</evidence>
<evidence type="ECO:0000259" key="7">
    <source>
        <dbReference type="PROSITE" id="PS50157"/>
    </source>
</evidence>
<dbReference type="GO" id="GO:0000981">
    <property type="term" value="F:DNA-binding transcription factor activity, RNA polymerase II-specific"/>
    <property type="evidence" value="ECO:0007669"/>
    <property type="project" value="TreeGrafter"/>
</dbReference>
<feature type="domain" description="C2H2-type" evidence="7">
    <location>
        <begin position="285"/>
        <end position="311"/>
    </location>
</feature>
<dbReference type="PROSITE" id="PS00028">
    <property type="entry name" value="ZINC_FINGER_C2H2_1"/>
    <property type="match status" value="5"/>
</dbReference>
<dbReference type="PANTHER" id="PTHR24409">
    <property type="entry name" value="ZINC FINGER PROTEIN 142"/>
    <property type="match status" value="1"/>
</dbReference>
<keyword evidence="2" id="KW-0677">Repeat</keyword>
<evidence type="ECO:0000313" key="9">
    <source>
        <dbReference type="Proteomes" id="UP001497644"/>
    </source>
</evidence>
<dbReference type="InterPro" id="IPR036236">
    <property type="entry name" value="Znf_C2H2_sf"/>
</dbReference>
<feature type="domain" description="C2H2-type" evidence="7">
    <location>
        <begin position="259"/>
        <end position="282"/>
    </location>
</feature>
<dbReference type="SUPFAM" id="SSF57667">
    <property type="entry name" value="beta-beta-alpha zinc fingers"/>
    <property type="match status" value="2"/>
</dbReference>
<evidence type="ECO:0000313" key="8">
    <source>
        <dbReference type="EMBL" id="CAL1684629.1"/>
    </source>
</evidence>
<protein>
    <recommendedName>
        <fullName evidence="7">C2H2-type domain-containing protein</fullName>
    </recommendedName>
</protein>
<feature type="domain" description="C2H2-type" evidence="7">
    <location>
        <begin position="89"/>
        <end position="116"/>
    </location>
</feature>
<dbReference type="Gene3D" id="3.30.160.60">
    <property type="entry name" value="Classic Zinc Finger"/>
    <property type="match status" value="3"/>
</dbReference>
<dbReference type="AlphaFoldDB" id="A0AAV2NXU0"/>
<dbReference type="GO" id="GO:0005634">
    <property type="term" value="C:nucleus"/>
    <property type="evidence" value="ECO:0007669"/>
    <property type="project" value="TreeGrafter"/>
</dbReference>
<keyword evidence="4" id="KW-0862">Zinc</keyword>
<reference evidence="8" key="1">
    <citation type="submission" date="2024-04" db="EMBL/GenBank/DDBJ databases">
        <authorList>
            <consortium name="Molecular Ecology Group"/>
        </authorList>
    </citation>
    <scope>NUCLEOTIDE SEQUENCE</scope>
</reference>
<evidence type="ECO:0000256" key="5">
    <source>
        <dbReference type="PROSITE-ProRule" id="PRU00042"/>
    </source>
</evidence>
<dbReference type="GO" id="GO:0008270">
    <property type="term" value="F:zinc ion binding"/>
    <property type="evidence" value="ECO:0007669"/>
    <property type="project" value="UniProtKB-KW"/>
</dbReference>
<evidence type="ECO:0000256" key="1">
    <source>
        <dbReference type="ARBA" id="ARBA00022723"/>
    </source>
</evidence>
<accession>A0AAV2NXU0</accession>
<feature type="compositionally biased region" description="Basic and acidic residues" evidence="6">
    <location>
        <begin position="24"/>
        <end position="39"/>
    </location>
</feature>
<evidence type="ECO:0000256" key="6">
    <source>
        <dbReference type="SAM" id="MobiDB-lite"/>
    </source>
</evidence>
<name>A0AAV2NXU0_9HYME</name>
<feature type="domain" description="C2H2-type" evidence="7">
    <location>
        <begin position="148"/>
        <end position="171"/>
    </location>
</feature>
<dbReference type="Pfam" id="PF00096">
    <property type="entry name" value="zf-C2H2"/>
    <property type="match status" value="3"/>
</dbReference>
<gene>
    <name evidence="8" type="ORF">LPLAT_LOCUS10213</name>
</gene>
<evidence type="ECO:0000256" key="2">
    <source>
        <dbReference type="ARBA" id="ARBA00022737"/>
    </source>
</evidence>
<dbReference type="InterPro" id="IPR013087">
    <property type="entry name" value="Znf_C2H2_type"/>
</dbReference>
<dbReference type="PROSITE" id="PS50157">
    <property type="entry name" value="ZINC_FINGER_C2H2_2"/>
    <property type="match status" value="4"/>
</dbReference>